<sequence length="62" mass="6368">MPIFGAGISKKKVNPNSDKSLGFAHSSVSHKNLNCVGWGATALDGFPGLFALRLPLGEASGV</sequence>
<dbReference type="AlphaFoldDB" id="A0A5P8W8P3"/>
<keyword evidence="2" id="KW-1185">Reference proteome</keyword>
<protein>
    <submittedName>
        <fullName evidence="1">Uncharacterized protein</fullName>
    </submittedName>
</protein>
<evidence type="ECO:0000313" key="1">
    <source>
        <dbReference type="EMBL" id="QFS49034.1"/>
    </source>
</evidence>
<proteinExistence type="predicted"/>
<organism evidence="1 2">
    <name type="scientific">Nostoc sphaeroides CCNUC1</name>
    <dbReference type="NCBI Taxonomy" id="2653204"/>
    <lineage>
        <taxon>Bacteria</taxon>
        <taxon>Bacillati</taxon>
        <taxon>Cyanobacteriota</taxon>
        <taxon>Cyanophyceae</taxon>
        <taxon>Nostocales</taxon>
        <taxon>Nostocaceae</taxon>
        <taxon>Nostoc</taxon>
    </lineage>
</organism>
<name>A0A5P8W8P3_9NOSO</name>
<dbReference type="EMBL" id="CP045226">
    <property type="protein sequence ID" value="QFS49034.1"/>
    <property type="molecule type" value="Genomic_DNA"/>
</dbReference>
<dbReference type="KEGG" id="nsh:GXM_06528"/>
<dbReference type="Proteomes" id="UP000326678">
    <property type="component" value="Chromosome Gxm1"/>
</dbReference>
<reference evidence="1 2" key="1">
    <citation type="submission" date="2019-10" db="EMBL/GenBank/DDBJ databases">
        <title>Genomic and transcriptomic insights into the perfect genentic adaptation of a filamentous nitrogen-fixing cyanobacterium to rice fields.</title>
        <authorList>
            <person name="Chen Z."/>
        </authorList>
    </citation>
    <scope>NUCLEOTIDE SEQUENCE [LARGE SCALE GENOMIC DNA]</scope>
    <source>
        <strain evidence="1">CCNUC1</strain>
    </source>
</reference>
<evidence type="ECO:0000313" key="2">
    <source>
        <dbReference type="Proteomes" id="UP000326678"/>
    </source>
</evidence>
<accession>A0A5P8W8P3</accession>
<gene>
    <name evidence="1" type="ORF">GXM_06528</name>
</gene>